<comment type="caution">
    <text evidence="1">The sequence shown here is derived from an EMBL/GenBank/DDBJ whole genome shotgun (WGS) entry which is preliminary data.</text>
</comment>
<accession>A0A1F8H7A7</accession>
<dbReference type="GO" id="GO:0018169">
    <property type="term" value="F:ribosomal S6-glutamic acid ligase activity"/>
    <property type="evidence" value="ECO:0007669"/>
    <property type="project" value="TreeGrafter"/>
</dbReference>
<protein>
    <recommendedName>
        <fullName evidence="3">ATP-grasp domain-containing protein</fullName>
    </recommendedName>
</protein>
<reference evidence="1 2" key="1">
    <citation type="journal article" date="2016" name="Nat. Commun.">
        <title>Thousands of microbial genomes shed light on interconnected biogeochemical processes in an aquifer system.</title>
        <authorList>
            <person name="Anantharaman K."/>
            <person name="Brown C.T."/>
            <person name="Hug L.A."/>
            <person name="Sharon I."/>
            <person name="Castelle C.J."/>
            <person name="Probst A.J."/>
            <person name="Thomas B.C."/>
            <person name="Singh A."/>
            <person name="Wilkins M.J."/>
            <person name="Karaoz U."/>
            <person name="Brodie E.L."/>
            <person name="Williams K.H."/>
            <person name="Hubbard S.S."/>
            <person name="Banfield J.F."/>
        </authorList>
    </citation>
    <scope>NUCLEOTIDE SEQUENCE [LARGE SCALE GENOMIC DNA]</scope>
</reference>
<dbReference type="GO" id="GO:0009432">
    <property type="term" value="P:SOS response"/>
    <property type="evidence" value="ECO:0007669"/>
    <property type="project" value="TreeGrafter"/>
</dbReference>
<dbReference type="PANTHER" id="PTHR21621:SF0">
    <property type="entry name" value="BETA-CITRYLGLUTAMATE SYNTHASE B-RELATED"/>
    <property type="match status" value="1"/>
</dbReference>
<proteinExistence type="predicted"/>
<organism evidence="1 2">
    <name type="scientific">Candidatus Yanofskybacteria bacterium RIFCSPLOWO2_12_FULL_43_11b</name>
    <dbReference type="NCBI Taxonomy" id="1802710"/>
    <lineage>
        <taxon>Bacteria</taxon>
        <taxon>Candidatus Yanofskyibacteriota</taxon>
    </lineage>
</organism>
<evidence type="ECO:0000313" key="2">
    <source>
        <dbReference type="Proteomes" id="UP000177745"/>
    </source>
</evidence>
<evidence type="ECO:0008006" key="3">
    <source>
        <dbReference type="Google" id="ProtNLM"/>
    </source>
</evidence>
<name>A0A1F8H7A7_9BACT</name>
<dbReference type="PANTHER" id="PTHR21621">
    <property type="entry name" value="RIBOSOMAL PROTEIN S6 MODIFICATION PROTEIN"/>
    <property type="match status" value="1"/>
</dbReference>
<dbReference type="EMBL" id="MGKY01000016">
    <property type="protein sequence ID" value="OGN33477.1"/>
    <property type="molecule type" value="Genomic_DNA"/>
</dbReference>
<dbReference type="Proteomes" id="UP000177745">
    <property type="component" value="Unassembled WGS sequence"/>
</dbReference>
<gene>
    <name evidence="1" type="ORF">A3G51_01785</name>
</gene>
<dbReference type="AlphaFoldDB" id="A0A1F8H7A7"/>
<evidence type="ECO:0000313" key="1">
    <source>
        <dbReference type="EMBL" id="OGN33477.1"/>
    </source>
</evidence>
<dbReference type="GO" id="GO:0005737">
    <property type="term" value="C:cytoplasm"/>
    <property type="evidence" value="ECO:0007669"/>
    <property type="project" value="TreeGrafter"/>
</dbReference>
<dbReference type="SUPFAM" id="SSF56059">
    <property type="entry name" value="Glutathione synthetase ATP-binding domain-like"/>
    <property type="match status" value="1"/>
</dbReference>
<dbReference type="Gene3D" id="3.30.470.20">
    <property type="entry name" value="ATP-grasp fold, B domain"/>
    <property type="match status" value="1"/>
</dbReference>
<sequence>MILAIGNSGIHEVDAFKAVAESLQRRGCDRVVLFKQDKCLEGEYFNCDASNSRFAYSVTIDGKQYNVEDFSAVWYLKPHLPRELMTYEPAKYRQLLQRQFQEMRQAVWTIFSHKKWVNDPWQELKVDNKAFQLNLAVQTGFKIPDTLITSDPERVRNFFNAHNEDVIFKLLAASPIQDEVMYTNRLTRDFLKNIERIKSSPTIFQAYVPKAYELRITIAGDKIFPAKIYSQDDSGTALDWRRRPKLNDFEAKMEITELPLHIEQSIRSFMLAAKLDFGCFDMIVTPDGEYVFLEINPSGQWYFVQLRTEAKIGEAVADLLV</sequence>